<reference evidence="6 7" key="1">
    <citation type="submission" date="2012-01" db="EMBL/GenBank/DDBJ databases">
        <title>Complete sequence of Desulfotomaculum gibsoniae DSM 7213.</title>
        <authorList>
            <consortium name="US DOE Joint Genome Institute"/>
            <person name="Lucas S."/>
            <person name="Han J."/>
            <person name="Lapidus A."/>
            <person name="Cheng J.-F."/>
            <person name="Goodwin L."/>
            <person name="Pitluck S."/>
            <person name="Peters L."/>
            <person name="Ovchinnikova G."/>
            <person name="Teshima H."/>
            <person name="Detter J.C."/>
            <person name="Han C."/>
            <person name="Tapia R."/>
            <person name="Land M."/>
            <person name="Hauser L."/>
            <person name="Kyrpides N."/>
            <person name="Ivanova N."/>
            <person name="Pagani I."/>
            <person name="Parshina S."/>
            <person name="Plugge C."/>
            <person name="Muyzer G."/>
            <person name="Kuever J."/>
            <person name="Ivanova A."/>
            <person name="Nazina T."/>
            <person name="Klenk H.-P."/>
            <person name="Brambilla E."/>
            <person name="Spring S."/>
            <person name="Stams A.F."/>
            <person name="Woyke T."/>
        </authorList>
    </citation>
    <scope>NUCLEOTIDE SEQUENCE [LARGE SCALE GENOMIC DNA]</scope>
    <source>
        <strain evidence="6 7">DSM 7213</strain>
    </source>
</reference>
<dbReference type="KEGG" id="dgi:Desgi_4751"/>
<evidence type="ECO:0000256" key="5">
    <source>
        <dbReference type="SAM" id="Phobius"/>
    </source>
</evidence>
<sequence length="229" mass="25061">MNWLDWVLIIIIILSALRGLNTGFFVGISRIIGLILGIAVAFTCYRSLADYLHKQWGWGNSIADFILNHLSFSFLQDLIGKMPITSYQTIPGDQIQSIPESLNNIAHQLAMTILEFLSFIALLILVALVVKMIMRFTSGAIAHTFLSPLDHFGGLILGLARGVIIVLVMALLLEPVLAAGVIANHEKAGFISQAANGSIIIPYAWQLLNIVDIHLPLWQSSIVLHGING</sequence>
<evidence type="ECO:0000256" key="3">
    <source>
        <dbReference type="ARBA" id="ARBA00022989"/>
    </source>
</evidence>
<dbReference type="GO" id="GO:0016020">
    <property type="term" value="C:membrane"/>
    <property type="evidence" value="ECO:0007669"/>
    <property type="project" value="UniProtKB-SubCell"/>
</dbReference>
<dbReference type="AlphaFoldDB" id="R4KTP0"/>
<evidence type="ECO:0000313" key="6">
    <source>
        <dbReference type="EMBL" id="AGL03970.1"/>
    </source>
</evidence>
<dbReference type="PANTHER" id="PTHR37306">
    <property type="entry name" value="COLICIN V PRODUCTION PROTEIN"/>
    <property type="match status" value="1"/>
</dbReference>
<comment type="subcellular location">
    <subcellularLocation>
        <location evidence="1">Membrane</location>
        <topology evidence="1">Multi-pass membrane protein</topology>
    </subcellularLocation>
</comment>
<evidence type="ECO:0000313" key="7">
    <source>
        <dbReference type="Proteomes" id="UP000013520"/>
    </source>
</evidence>
<dbReference type="OrthoDB" id="1807510at2"/>
<dbReference type="Pfam" id="PF02674">
    <property type="entry name" value="Colicin_V"/>
    <property type="match status" value="1"/>
</dbReference>
<feature type="transmembrane region" description="Helical" evidence="5">
    <location>
        <begin position="109"/>
        <end position="130"/>
    </location>
</feature>
<dbReference type="HOGENOM" id="CLU_1208180_0_0_9"/>
<accession>R4KTP0</accession>
<name>R4KTP0_9FIRM</name>
<proteinExistence type="predicted"/>
<evidence type="ECO:0000256" key="4">
    <source>
        <dbReference type="ARBA" id="ARBA00023136"/>
    </source>
</evidence>
<keyword evidence="4 5" id="KW-0472">Membrane</keyword>
<dbReference type="STRING" id="767817.Desgi_4751"/>
<keyword evidence="2 5" id="KW-0812">Transmembrane</keyword>
<dbReference type="eggNOG" id="COG1286">
    <property type="taxonomic scope" value="Bacteria"/>
</dbReference>
<evidence type="ECO:0000256" key="2">
    <source>
        <dbReference type="ARBA" id="ARBA00022692"/>
    </source>
</evidence>
<dbReference type="RefSeq" id="WP_006522185.1">
    <property type="nucleotide sequence ID" value="NC_021184.1"/>
</dbReference>
<feature type="transmembrane region" description="Helical" evidence="5">
    <location>
        <begin position="31"/>
        <end position="48"/>
    </location>
</feature>
<protein>
    <submittedName>
        <fullName evidence="6">Putative membrane protein, required for colicin V production</fullName>
    </submittedName>
</protein>
<keyword evidence="7" id="KW-1185">Reference proteome</keyword>
<dbReference type="PANTHER" id="PTHR37306:SF1">
    <property type="entry name" value="COLICIN V PRODUCTION PROTEIN"/>
    <property type="match status" value="1"/>
</dbReference>
<gene>
    <name evidence="6" type="ORF">Desgi_4751</name>
</gene>
<dbReference type="GO" id="GO:0009403">
    <property type="term" value="P:toxin biosynthetic process"/>
    <property type="evidence" value="ECO:0007669"/>
    <property type="project" value="InterPro"/>
</dbReference>
<feature type="transmembrane region" description="Helical" evidence="5">
    <location>
        <begin position="151"/>
        <end position="173"/>
    </location>
</feature>
<feature type="transmembrane region" description="Helical" evidence="5">
    <location>
        <begin position="6"/>
        <end position="24"/>
    </location>
</feature>
<dbReference type="Proteomes" id="UP000013520">
    <property type="component" value="Chromosome"/>
</dbReference>
<organism evidence="6 7">
    <name type="scientific">Desulfoscipio gibsoniae DSM 7213</name>
    <dbReference type="NCBI Taxonomy" id="767817"/>
    <lineage>
        <taxon>Bacteria</taxon>
        <taxon>Bacillati</taxon>
        <taxon>Bacillota</taxon>
        <taxon>Clostridia</taxon>
        <taxon>Eubacteriales</taxon>
        <taxon>Desulfallaceae</taxon>
        <taxon>Desulfoscipio</taxon>
    </lineage>
</organism>
<evidence type="ECO:0000256" key="1">
    <source>
        <dbReference type="ARBA" id="ARBA00004141"/>
    </source>
</evidence>
<dbReference type="EMBL" id="CP003273">
    <property type="protein sequence ID" value="AGL03970.1"/>
    <property type="molecule type" value="Genomic_DNA"/>
</dbReference>
<keyword evidence="3 5" id="KW-1133">Transmembrane helix</keyword>
<dbReference type="InterPro" id="IPR003825">
    <property type="entry name" value="Colicin-V_CvpA"/>
</dbReference>